<dbReference type="Proteomes" id="UP000816034">
    <property type="component" value="Unassembled WGS sequence"/>
</dbReference>
<keyword evidence="2" id="KW-1185">Reference proteome</keyword>
<dbReference type="Gene3D" id="3.80.10.10">
    <property type="entry name" value="Ribonuclease Inhibitor"/>
    <property type="match status" value="1"/>
</dbReference>
<dbReference type="GeneID" id="68101038"/>
<comment type="caution">
    <text evidence="1">The sequence shown here is derived from an EMBL/GenBank/DDBJ whole genome shotgun (WGS) entry which is preliminary data.</text>
</comment>
<sequence>MSSSSSIRNYLSSRTAARAQAIIQHIMPLILENVRKEDGTLSTESPSLYDISEKLQLIFPPHNYQEEEIFTSPKKLLPTAFSKFEFDLFLKTLVDAINNGKIDHSNLTVMDLCGKVYDINNNILMIALPKLSFLKEINLSNVQLNDDIIVGICTKIPQIERVKLENTAITDNGCIGMIKSLPSPQNVKHLNLSKTKVTENSMKYLADLYSALENHLEKLEIEGIDVSRWTVTRLFNNCRKLCKIEKGHEGSFVIFRNNVILLVPSNPNAHSYTLRLDHPLLDERILRNILGVYKNVNHLHLKSDQLTNHNVSNSIRLSNIKTLQSFTLNDQSFKV</sequence>
<reference evidence="1 2" key="1">
    <citation type="journal article" date="2018" name="BMC Genomics">
        <title>The genome of Naegleria lovaniensis, the basis for a comparative approach to unravel pathogenicity factors of the human pathogenic amoeba N. fowleri.</title>
        <authorList>
            <person name="Liechti N."/>
            <person name="Schurch N."/>
            <person name="Bruggmann R."/>
            <person name="Wittwer M."/>
        </authorList>
    </citation>
    <scope>NUCLEOTIDE SEQUENCE [LARGE SCALE GENOMIC DNA]</scope>
    <source>
        <strain evidence="1 2">ATCC 30569</strain>
    </source>
</reference>
<dbReference type="SUPFAM" id="SSF52047">
    <property type="entry name" value="RNI-like"/>
    <property type="match status" value="1"/>
</dbReference>
<evidence type="ECO:0000313" key="1">
    <source>
        <dbReference type="EMBL" id="KAG2377962.1"/>
    </source>
</evidence>
<protein>
    <recommendedName>
        <fullName evidence="3">Leucine-rich repeat-containing protein</fullName>
    </recommendedName>
</protein>
<evidence type="ECO:0008006" key="3">
    <source>
        <dbReference type="Google" id="ProtNLM"/>
    </source>
</evidence>
<organism evidence="1 2">
    <name type="scientific">Naegleria lovaniensis</name>
    <name type="common">Amoeba</name>
    <dbReference type="NCBI Taxonomy" id="51637"/>
    <lineage>
        <taxon>Eukaryota</taxon>
        <taxon>Discoba</taxon>
        <taxon>Heterolobosea</taxon>
        <taxon>Tetramitia</taxon>
        <taxon>Eutetramitia</taxon>
        <taxon>Vahlkampfiidae</taxon>
        <taxon>Naegleria</taxon>
    </lineage>
</organism>
<proteinExistence type="predicted"/>
<accession>A0AA88GEG2</accession>
<evidence type="ECO:0000313" key="2">
    <source>
        <dbReference type="Proteomes" id="UP000816034"/>
    </source>
</evidence>
<dbReference type="AlphaFoldDB" id="A0AA88GEG2"/>
<dbReference type="InterPro" id="IPR032675">
    <property type="entry name" value="LRR_dom_sf"/>
</dbReference>
<dbReference type="RefSeq" id="XP_044545224.1">
    <property type="nucleotide sequence ID" value="XM_044698676.1"/>
</dbReference>
<dbReference type="EMBL" id="PYSW02000035">
    <property type="protein sequence ID" value="KAG2377962.1"/>
    <property type="molecule type" value="Genomic_DNA"/>
</dbReference>
<name>A0AA88GEG2_NAELO</name>
<gene>
    <name evidence="1" type="ORF">C9374_008584</name>
</gene>